<keyword evidence="3" id="KW-1185">Reference proteome</keyword>
<evidence type="ECO:0000256" key="1">
    <source>
        <dbReference type="SAM" id="Coils"/>
    </source>
</evidence>
<sequence>MSEDLESLVFERRELQEALSEAQTIIDQQQDQLTEFRRRAESRTDAEAFKVSCPIHPESHLYLQPST</sequence>
<proteinExistence type="predicted"/>
<gene>
    <name evidence="2" type="ORF">FGIG_10455</name>
</gene>
<reference evidence="2 3" key="1">
    <citation type="submission" date="2019-04" db="EMBL/GenBank/DDBJ databases">
        <title>Annotation for the trematode Fasciola gigantica.</title>
        <authorList>
            <person name="Choi Y.-J."/>
        </authorList>
    </citation>
    <scope>NUCLEOTIDE SEQUENCE [LARGE SCALE GENOMIC DNA]</scope>
    <source>
        <strain evidence="2">Uganda_cow_1</strain>
    </source>
</reference>
<organism evidence="2 3">
    <name type="scientific">Fasciola gigantica</name>
    <name type="common">Giant liver fluke</name>
    <dbReference type="NCBI Taxonomy" id="46835"/>
    <lineage>
        <taxon>Eukaryota</taxon>
        <taxon>Metazoa</taxon>
        <taxon>Spiralia</taxon>
        <taxon>Lophotrochozoa</taxon>
        <taxon>Platyhelminthes</taxon>
        <taxon>Trematoda</taxon>
        <taxon>Digenea</taxon>
        <taxon>Plagiorchiida</taxon>
        <taxon>Echinostomata</taxon>
        <taxon>Echinostomatoidea</taxon>
        <taxon>Fasciolidae</taxon>
        <taxon>Fasciola</taxon>
    </lineage>
</organism>
<dbReference type="EMBL" id="SUNJ01011760">
    <property type="protein sequence ID" value="TPP58657.1"/>
    <property type="molecule type" value="Genomic_DNA"/>
</dbReference>
<comment type="caution">
    <text evidence="2">The sequence shown here is derived from an EMBL/GenBank/DDBJ whole genome shotgun (WGS) entry which is preliminary data.</text>
</comment>
<evidence type="ECO:0000313" key="2">
    <source>
        <dbReference type="EMBL" id="TPP58657.1"/>
    </source>
</evidence>
<keyword evidence="1" id="KW-0175">Coiled coil</keyword>
<protein>
    <submittedName>
        <fullName evidence="2">Uncharacterized protein</fullName>
    </submittedName>
</protein>
<name>A0A504YKY3_FASGI</name>
<dbReference type="Proteomes" id="UP000316759">
    <property type="component" value="Unassembled WGS sequence"/>
</dbReference>
<dbReference type="AlphaFoldDB" id="A0A504YKY3"/>
<feature type="coiled-coil region" evidence="1">
    <location>
        <begin position="12"/>
        <end position="39"/>
    </location>
</feature>
<evidence type="ECO:0000313" key="3">
    <source>
        <dbReference type="Proteomes" id="UP000316759"/>
    </source>
</evidence>
<accession>A0A504YKY3</accession>